<dbReference type="Proteomes" id="UP000700596">
    <property type="component" value="Unassembled WGS sequence"/>
</dbReference>
<name>A0A9P9D2A1_9PLEO</name>
<dbReference type="InterPro" id="IPR005330">
    <property type="entry name" value="MHYT_dom"/>
</dbReference>
<keyword evidence="1" id="KW-1133">Transmembrane helix</keyword>
<feature type="domain" description="MHYT" evidence="2">
    <location>
        <begin position="88"/>
        <end position="147"/>
    </location>
</feature>
<feature type="transmembrane region" description="Helical" evidence="1">
    <location>
        <begin position="146"/>
        <end position="165"/>
    </location>
</feature>
<dbReference type="PANTHER" id="PTHR35152:SF1">
    <property type="entry name" value="DOMAIN SIGNALLING PROTEIN, PUTATIVE (AFU_ORTHOLOGUE AFUA_5G11310)-RELATED"/>
    <property type="match status" value="1"/>
</dbReference>
<sequence>MESLPNKYQRGELVPYHFTPWIILLSYFVSLIGAETTVELLHRRCTGRGLISQYALLHLCGQPVSHENGADKQDRLHLGLCAISFGLVAIWCMHFVGNKAIVMGDGRTEIQLSYSAGYTALSAVIPITVLYLGFSVVDRHGKTKRSLYLSLIITGLAAGLSVTGMHYVGNLGTSNYTLENNYKHVIGAAAIAVFDCWFSFTIFFHQREHWINYWWRRLLCAALLAAAVSGMHWTATVGTNYRLRTSNEGNSQGQNVNVILASVMCMIALIGCMILFYWTNIHRSRLAKRAHQVVLAAVIRDEHGKVLVTQEGLLPCQTITTEFYQHSLSDHFDTSHPVFHWMYRISHNWGAIADLIPTMREYLTSVSFPRENSISGIPVDTQSGSDASKLGKDWLIFRAQFCVAAQDLANDLDIRLHDLGALHTELIITGIDSSDSQARPLSGNSKLNDVESSKPAQTFGKGQIIMISQNVDMHEAEKLVAFGFRFATLANISGKSTRVLDILATKMQVRKLDFLSTLRIMRPVSLTTILMELGPDLKPNSHYISLFALRPRFKSSNCQWDVMVYKDDLSMIPSISCGIGKELDPGTVSMLRNLEGKTPDDMYSFLNGAKEQFDSERDHEGSLVDRIMDTIRAFRKHIPQPIFQNALFCSTPIRVPVIGPIYRDQAYSTIWSFSVILDVHNLYSGDQNDKLWSWIPFNFFQCLQLTRQGSEYHAILARKSYIELSTLFSEASRQSTIKSSRTPTILGGVYNTLTKVDRKIKTTSSQRRTPPTFTHYDNSSEKELVCAATKDCGSQTSVIRTPLSFGGIMVSQDIIVQSDAKIDPNIELQNIGLKSTVGVATNKEPTWVDDLYFTLVRKWVNKGYRENRWEKWVS</sequence>
<proteinExistence type="predicted"/>
<feature type="transmembrane region" description="Helical" evidence="1">
    <location>
        <begin position="20"/>
        <end position="41"/>
    </location>
</feature>
<comment type="caution">
    <text evidence="3">The sequence shown here is derived from an EMBL/GenBank/DDBJ whole genome shotgun (WGS) entry which is preliminary data.</text>
</comment>
<reference evidence="3" key="1">
    <citation type="journal article" date="2021" name="Nat. Commun.">
        <title>Genetic determinants of endophytism in the Arabidopsis root mycobiome.</title>
        <authorList>
            <person name="Mesny F."/>
            <person name="Miyauchi S."/>
            <person name="Thiergart T."/>
            <person name="Pickel B."/>
            <person name="Atanasova L."/>
            <person name="Karlsson M."/>
            <person name="Huettel B."/>
            <person name="Barry K.W."/>
            <person name="Haridas S."/>
            <person name="Chen C."/>
            <person name="Bauer D."/>
            <person name="Andreopoulos W."/>
            <person name="Pangilinan J."/>
            <person name="LaButti K."/>
            <person name="Riley R."/>
            <person name="Lipzen A."/>
            <person name="Clum A."/>
            <person name="Drula E."/>
            <person name="Henrissat B."/>
            <person name="Kohler A."/>
            <person name="Grigoriev I.V."/>
            <person name="Martin F.M."/>
            <person name="Hacquard S."/>
        </authorList>
    </citation>
    <scope>NUCLEOTIDE SEQUENCE</scope>
    <source>
        <strain evidence="3">MPI-CAGE-CH-0243</strain>
    </source>
</reference>
<evidence type="ECO:0000313" key="3">
    <source>
        <dbReference type="EMBL" id="KAH7111102.1"/>
    </source>
</evidence>
<dbReference type="PANTHER" id="PTHR35152">
    <property type="entry name" value="DOMAIN SIGNALLING PROTEIN, PUTATIVE (AFU_ORTHOLOGUE AFUA_5G11310)-RELATED"/>
    <property type="match status" value="1"/>
</dbReference>
<keyword evidence="1" id="KW-0812">Transmembrane</keyword>
<feature type="transmembrane region" description="Helical" evidence="1">
    <location>
        <begin position="185"/>
        <end position="206"/>
    </location>
</feature>
<dbReference type="EMBL" id="JAGMWT010000025">
    <property type="protein sequence ID" value="KAH7111102.1"/>
    <property type="molecule type" value="Genomic_DNA"/>
</dbReference>
<dbReference type="AlphaFoldDB" id="A0A9P9D2A1"/>
<feature type="transmembrane region" description="Helical" evidence="1">
    <location>
        <begin position="258"/>
        <end position="279"/>
    </location>
</feature>
<evidence type="ECO:0000256" key="1">
    <source>
        <dbReference type="SAM" id="Phobius"/>
    </source>
</evidence>
<feature type="transmembrane region" description="Helical" evidence="1">
    <location>
        <begin position="116"/>
        <end position="134"/>
    </location>
</feature>
<accession>A0A9P9D2A1</accession>
<dbReference type="OrthoDB" id="264015at2759"/>
<dbReference type="Pfam" id="PF03707">
    <property type="entry name" value="MHYT"/>
    <property type="match status" value="1"/>
</dbReference>
<gene>
    <name evidence="3" type="ORF">B0J11DRAFT_199184</name>
</gene>
<protein>
    <recommendedName>
        <fullName evidence="2">MHYT domain-containing protein</fullName>
    </recommendedName>
</protein>
<keyword evidence="4" id="KW-1185">Reference proteome</keyword>
<evidence type="ECO:0000313" key="4">
    <source>
        <dbReference type="Proteomes" id="UP000700596"/>
    </source>
</evidence>
<keyword evidence="1" id="KW-0472">Membrane</keyword>
<feature type="transmembrane region" description="Helical" evidence="1">
    <location>
        <begin position="76"/>
        <end position="96"/>
    </location>
</feature>
<evidence type="ECO:0000259" key="2">
    <source>
        <dbReference type="Pfam" id="PF03707"/>
    </source>
</evidence>
<feature type="transmembrane region" description="Helical" evidence="1">
    <location>
        <begin position="218"/>
        <end position="238"/>
    </location>
</feature>
<organism evidence="3 4">
    <name type="scientific">Dendryphion nanum</name>
    <dbReference type="NCBI Taxonomy" id="256645"/>
    <lineage>
        <taxon>Eukaryota</taxon>
        <taxon>Fungi</taxon>
        <taxon>Dikarya</taxon>
        <taxon>Ascomycota</taxon>
        <taxon>Pezizomycotina</taxon>
        <taxon>Dothideomycetes</taxon>
        <taxon>Pleosporomycetidae</taxon>
        <taxon>Pleosporales</taxon>
        <taxon>Torulaceae</taxon>
        <taxon>Dendryphion</taxon>
    </lineage>
</organism>